<comment type="similarity">
    <text evidence="2">Belongs to the type II cytokine receptor family.</text>
</comment>
<feature type="compositionally biased region" description="Polar residues" evidence="17">
    <location>
        <begin position="410"/>
        <end position="422"/>
    </location>
</feature>
<evidence type="ECO:0000256" key="17">
    <source>
        <dbReference type="SAM" id="MobiDB-lite"/>
    </source>
</evidence>
<reference evidence="22" key="1">
    <citation type="journal article" date="2017" name="G3 (Bethesda)">
        <title>De Novo Genome and Transcriptome Assembly of the Canadian Beaver (Castor canadensis).</title>
        <authorList>
            <person name="Lok S."/>
            <person name="Paton T.A."/>
            <person name="Wang Z."/>
            <person name="Kaur G."/>
            <person name="Walker S."/>
            <person name="Yuen R.K."/>
            <person name="Sung W.W."/>
            <person name="Whitney J."/>
            <person name="Buchanan J.A."/>
            <person name="Trost B."/>
            <person name="Singh N."/>
            <person name="Apresto B."/>
            <person name="Chen N."/>
            <person name="Coole M."/>
            <person name="Dawson T.J."/>
            <person name="Ho K.Y."/>
            <person name="Hu Z."/>
            <person name="Pullenayegum S."/>
            <person name="Samler K."/>
            <person name="Shipstone A."/>
            <person name="Tsoi F."/>
            <person name="Wang T."/>
            <person name="Pereira S.L."/>
            <person name="Rostami P."/>
            <person name="Ryan C.A."/>
            <person name="Tong A.H."/>
            <person name="Ng K."/>
            <person name="Sundaravadanam Y."/>
            <person name="Simpson J.T."/>
            <person name="Lim B.K."/>
            <person name="Engstrom M.D."/>
            <person name="Dutton C.J."/>
            <person name="Kerr K.C."/>
            <person name="Franke M."/>
            <person name="Rapley W."/>
            <person name="Wintle R.F."/>
            <person name="Scherer S.W."/>
        </authorList>
    </citation>
    <scope>NUCLEOTIDE SEQUENCE</scope>
    <source>
        <strain evidence="22">Ward</strain>
        <tissue evidence="22">Leukocyte</tissue>
    </source>
</reference>
<dbReference type="FunFam" id="2.60.40.10:FF:001244">
    <property type="entry name" value="Interferon gamma receptor 1"/>
    <property type="match status" value="1"/>
</dbReference>
<dbReference type="PRINTS" id="PR01777">
    <property type="entry name" value="INTERFERONGR"/>
</dbReference>
<evidence type="ECO:0000259" key="20">
    <source>
        <dbReference type="Pfam" id="PF01108"/>
    </source>
</evidence>
<dbReference type="GO" id="GO:0060333">
    <property type="term" value="P:type II interferon-mediated signaling pathway"/>
    <property type="evidence" value="ECO:0007669"/>
    <property type="project" value="InterPro"/>
</dbReference>
<keyword evidence="3" id="KW-1003">Cell membrane</keyword>
<proteinExistence type="inferred from homology"/>
<evidence type="ECO:0000256" key="9">
    <source>
        <dbReference type="ARBA" id="ARBA00023136"/>
    </source>
</evidence>
<evidence type="ECO:0000259" key="21">
    <source>
        <dbReference type="Pfam" id="PF07140"/>
    </source>
</evidence>
<feature type="domain" description="Interferon gamma receptor D2" evidence="21">
    <location>
        <begin position="131"/>
        <end position="239"/>
    </location>
</feature>
<keyword evidence="6 19" id="KW-0732">Signal</keyword>
<dbReference type="InterPro" id="IPR050650">
    <property type="entry name" value="Type-II_Cytokine-TF_Rcpt"/>
</dbReference>
<evidence type="ECO:0000256" key="6">
    <source>
        <dbReference type="ARBA" id="ARBA00022729"/>
    </source>
</evidence>
<dbReference type="RefSeq" id="XP_020035986.2">
    <property type="nucleotide sequence ID" value="XM_020180397.2"/>
</dbReference>
<dbReference type="FunFam" id="2.60.40.10:FF:001425">
    <property type="entry name" value="Interferon gamma receptor 1"/>
    <property type="match status" value="1"/>
</dbReference>
<evidence type="ECO:0000256" key="5">
    <source>
        <dbReference type="ARBA" id="ARBA00022692"/>
    </source>
</evidence>
<feature type="compositionally biased region" description="Polar residues" evidence="17">
    <location>
        <begin position="377"/>
        <end position="387"/>
    </location>
</feature>
<feature type="compositionally biased region" description="Polar residues" evidence="17">
    <location>
        <begin position="430"/>
        <end position="440"/>
    </location>
</feature>
<evidence type="ECO:0000256" key="14">
    <source>
        <dbReference type="ARBA" id="ARBA00063248"/>
    </source>
</evidence>
<keyword evidence="13" id="KW-0393">Immunoglobulin domain</keyword>
<keyword evidence="12" id="KW-0325">Glycoprotein</keyword>
<dbReference type="Pfam" id="PF01108">
    <property type="entry name" value="Tissue_fac"/>
    <property type="match status" value="1"/>
</dbReference>
<keyword evidence="8 18" id="KW-1133">Transmembrane helix</keyword>
<gene>
    <name evidence="22" type="primary">IFNGR1</name>
</gene>
<dbReference type="AlphaFoldDB" id="A0A250YIP7"/>
<keyword evidence="10" id="KW-1015">Disulfide bond</keyword>
<evidence type="ECO:0000256" key="11">
    <source>
        <dbReference type="ARBA" id="ARBA00023170"/>
    </source>
</evidence>
<feature type="region of interest" description="Disordered" evidence="17">
    <location>
        <begin position="323"/>
        <end position="387"/>
    </location>
</feature>
<dbReference type="GO" id="GO:0009615">
    <property type="term" value="P:response to virus"/>
    <property type="evidence" value="ECO:0007669"/>
    <property type="project" value="UniProtKB-ARBA"/>
</dbReference>
<keyword evidence="5 18" id="KW-0812">Transmembrane</keyword>
<evidence type="ECO:0000256" key="15">
    <source>
        <dbReference type="ARBA" id="ARBA00069555"/>
    </source>
</evidence>
<evidence type="ECO:0000256" key="18">
    <source>
        <dbReference type="SAM" id="Phobius"/>
    </source>
</evidence>
<feature type="transmembrane region" description="Helical" evidence="18">
    <location>
        <begin position="246"/>
        <end position="268"/>
    </location>
</feature>
<dbReference type="InterPro" id="IPR021126">
    <property type="entry name" value="IFN_gamma_rc_D2_pox/mammal"/>
</dbReference>
<evidence type="ECO:0000256" key="8">
    <source>
        <dbReference type="ARBA" id="ARBA00022989"/>
    </source>
</evidence>
<evidence type="ECO:0000256" key="2">
    <source>
        <dbReference type="ARBA" id="ARBA00005399"/>
    </source>
</evidence>
<evidence type="ECO:0000313" key="22">
    <source>
        <dbReference type="EMBL" id="JAV43480.1"/>
    </source>
</evidence>
<name>A0A250YIP7_CASCN</name>
<dbReference type="InterPro" id="IPR013783">
    <property type="entry name" value="Ig-like_fold"/>
</dbReference>
<dbReference type="Pfam" id="PF07140">
    <property type="entry name" value="IFNGR1_D2"/>
    <property type="match status" value="1"/>
</dbReference>
<organism evidence="22">
    <name type="scientific">Castor canadensis</name>
    <name type="common">American beaver</name>
    <dbReference type="NCBI Taxonomy" id="51338"/>
    <lineage>
        <taxon>Eukaryota</taxon>
        <taxon>Metazoa</taxon>
        <taxon>Chordata</taxon>
        <taxon>Craniata</taxon>
        <taxon>Vertebrata</taxon>
        <taxon>Euteleostomi</taxon>
        <taxon>Mammalia</taxon>
        <taxon>Eutheria</taxon>
        <taxon>Euarchontoglires</taxon>
        <taxon>Glires</taxon>
        <taxon>Rodentia</taxon>
        <taxon>Castorimorpha</taxon>
        <taxon>Castoridae</taxon>
        <taxon>Castor</taxon>
    </lineage>
</organism>
<keyword evidence="7" id="KW-0832">Ubl conjugation</keyword>
<evidence type="ECO:0000256" key="13">
    <source>
        <dbReference type="ARBA" id="ARBA00023319"/>
    </source>
</evidence>
<sequence length="476" mass="52439">MALLVLLLILTVQAGTCVAMSTAEPELSSVPTPTNVVIKSYNLDPVLCWEYQAMAQIPVFTVQVKNYKSGVWLDACTNISLHCCSIFQRVVDPADPLWARVKARLGQKESAYVESKEFTLCIQGEIGPPTVALRRKEDHVIVDIFHPLVIVNGEVQGTMYDDENACYIFEYNVYVRVNESETPDTKHVHLEDDCNETQCQLSIPVSSLSSDYCISVQGVSHKWGVTTEKSKEICISILNNTLKDSAWIALVATFLFLLLVSVLVCLLIKRNPFKRKSIMLPKSLLSVVRSATSETKPESKYVSLITSCQPFVLENETMICEEQSSPETILATPTEDGPGKAGHGDELSSETQVVIAEENIPDLTPSSSPTPKDRENSFTSSSNHSEPCSFTLNSYHSRNGSDSGLVGSDSFVSDSEFPPNNKTEIKTEGQESITLRNAPTNFGYDKPHVLVDVTVGDGDKETLIGYRLTSDSKEFS</sequence>
<feature type="chain" id="PRO_5013372687" description="Interferon gamma receptor 1" evidence="19">
    <location>
        <begin position="20"/>
        <end position="476"/>
    </location>
</feature>
<dbReference type="SUPFAM" id="SSF49265">
    <property type="entry name" value="Fibronectin type III"/>
    <property type="match status" value="2"/>
</dbReference>
<protein>
    <recommendedName>
        <fullName evidence="15">Interferon gamma receptor 1</fullName>
    </recommendedName>
    <alternativeName>
        <fullName evidence="16">Interferon gamma receptor alpha-chain</fullName>
    </alternativeName>
</protein>
<dbReference type="GO" id="GO:0004896">
    <property type="term" value="F:cytokine receptor activity"/>
    <property type="evidence" value="ECO:0007669"/>
    <property type="project" value="InterPro"/>
</dbReference>
<dbReference type="InterPro" id="IPR003961">
    <property type="entry name" value="FN3_dom"/>
</dbReference>
<dbReference type="GO" id="GO:0019955">
    <property type="term" value="F:cytokine binding"/>
    <property type="evidence" value="ECO:0007669"/>
    <property type="project" value="InterPro"/>
</dbReference>
<feature type="region of interest" description="Disordered" evidence="17">
    <location>
        <begin position="406"/>
        <end position="441"/>
    </location>
</feature>
<dbReference type="EMBL" id="GFFW01001308">
    <property type="protein sequence ID" value="JAV43480.1"/>
    <property type="molecule type" value="Transcribed_RNA"/>
</dbReference>
<keyword evidence="9 18" id="KW-0472">Membrane</keyword>
<dbReference type="InterPro" id="IPR036116">
    <property type="entry name" value="FN3_sf"/>
</dbReference>
<dbReference type="PANTHER" id="PTHR20859:SF5">
    <property type="entry name" value="INTERFERON GAMMA RECEPTOR 1"/>
    <property type="match status" value="1"/>
</dbReference>
<evidence type="ECO:0000256" key="4">
    <source>
        <dbReference type="ARBA" id="ARBA00022553"/>
    </source>
</evidence>
<accession>A0A250YIP7</accession>
<comment type="subcellular location">
    <subcellularLocation>
        <location evidence="1">Cell membrane</location>
        <topology evidence="1">Single-pass type I membrane protein</topology>
    </subcellularLocation>
</comment>
<evidence type="ECO:0000256" key="12">
    <source>
        <dbReference type="ARBA" id="ARBA00023180"/>
    </source>
</evidence>
<dbReference type="Pfam" id="PF20634">
    <property type="entry name" value="IFNGR1_transm"/>
    <property type="match status" value="1"/>
</dbReference>
<feature type="domain" description="Fibronectin type-III" evidence="20">
    <location>
        <begin position="11"/>
        <end position="111"/>
    </location>
</feature>
<dbReference type="GeneID" id="109697033"/>
<dbReference type="PANTHER" id="PTHR20859">
    <property type="entry name" value="INTERFERON/INTERLEUKIN RECEPTOR"/>
    <property type="match status" value="1"/>
</dbReference>
<dbReference type="Gene3D" id="2.60.40.10">
    <property type="entry name" value="Immunoglobulins"/>
    <property type="match status" value="2"/>
</dbReference>
<comment type="subunit">
    <text evidence="14">Monomer. Heterodimer with IFNGR2, to form the IFNG receptor complex. Interacts with JAK1. Interacts (when phosphorylated) with STAT1. Interacts with SOCS1.</text>
</comment>
<keyword evidence="11 22" id="KW-0675">Receptor</keyword>
<evidence type="ECO:0000256" key="10">
    <source>
        <dbReference type="ARBA" id="ARBA00023157"/>
    </source>
</evidence>
<evidence type="ECO:0000256" key="1">
    <source>
        <dbReference type="ARBA" id="ARBA00004251"/>
    </source>
</evidence>
<dbReference type="InterPro" id="IPR008355">
    <property type="entry name" value="Interferon_gamma_rcpt_asu"/>
</dbReference>
<feature type="signal peptide" evidence="19">
    <location>
        <begin position="1"/>
        <end position="19"/>
    </location>
</feature>
<keyword evidence="4" id="KW-0597">Phosphoprotein</keyword>
<dbReference type="GO" id="GO:0005886">
    <property type="term" value="C:plasma membrane"/>
    <property type="evidence" value="ECO:0007669"/>
    <property type="project" value="UniProtKB-SubCell"/>
</dbReference>
<evidence type="ECO:0000256" key="3">
    <source>
        <dbReference type="ARBA" id="ARBA00022475"/>
    </source>
</evidence>
<evidence type="ECO:0000256" key="16">
    <source>
        <dbReference type="ARBA" id="ARBA00082025"/>
    </source>
</evidence>
<evidence type="ECO:0000256" key="7">
    <source>
        <dbReference type="ARBA" id="ARBA00022843"/>
    </source>
</evidence>
<evidence type="ECO:0000256" key="19">
    <source>
        <dbReference type="SAM" id="SignalP"/>
    </source>
</evidence>